<dbReference type="PANTHER" id="PTHR33164:SF43">
    <property type="entry name" value="HTH-TYPE TRANSCRIPTIONAL REPRESSOR YETL"/>
    <property type="match status" value="1"/>
</dbReference>
<feature type="domain" description="HTH marR-type" evidence="1">
    <location>
        <begin position="14"/>
        <end position="140"/>
    </location>
</feature>
<comment type="caution">
    <text evidence="2">The sequence shown here is derived from an EMBL/GenBank/DDBJ whole genome shotgun (WGS) entry which is preliminary data.</text>
</comment>
<protein>
    <submittedName>
        <fullName evidence="2">MarR family transcriptional regulator</fullName>
    </submittedName>
</protein>
<dbReference type="Proteomes" id="UP001597058">
    <property type="component" value="Unassembled WGS sequence"/>
</dbReference>
<dbReference type="InterPro" id="IPR036390">
    <property type="entry name" value="WH_DNA-bd_sf"/>
</dbReference>
<reference evidence="3" key="1">
    <citation type="journal article" date="2019" name="Int. J. Syst. Evol. Microbiol.">
        <title>The Global Catalogue of Microorganisms (GCM) 10K type strain sequencing project: providing services to taxonomists for standard genome sequencing and annotation.</title>
        <authorList>
            <consortium name="The Broad Institute Genomics Platform"/>
            <consortium name="The Broad Institute Genome Sequencing Center for Infectious Disease"/>
            <person name="Wu L."/>
            <person name="Ma J."/>
        </authorList>
    </citation>
    <scope>NUCLEOTIDE SEQUENCE [LARGE SCALE GENOMIC DNA]</scope>
    <source>
        <strain evidence="3">CGMCC 4.7020</strain>
    </source>
</reference>
<gene>
    <name evidence="2" type="ORF">ACFQ5X_50435</name>
</gene>
<dbReference type="SUPFAM" id="SSF46785">
    <property type="entry name" value="Winged helix' DNA-binding domain"/>
    <property type="match status" value="1"/>
</dbReference>
<dbReference type="InterPro" id="IPR000835">
    <property type="entry name" value="HTH_MarR-typ"/>
</dbReference>
<dbReference type="InterPro" id="IPR039422">
    <property type="entry name" value="MarR/SlyA-like"/>
</dbReference>
<dbReference type="PROSITE" id="PS50995">
    <property type="entry name" value="HTH_MARR_2"/>
    <property type="match status" value="1"/>
</dbReference>
<name>A0ABW3XX41_9ACTN</name>
<dbReference type="Gene3D" id="1.10.10.10">
    <property type="entry name" value="Winged helix-like DNA-binding domain superfamily/Winged helix DNA-binding domain"/>
    <property type="match status" value="1"/>
</dbReference>
<evidence type="ECO:0000313" key="3">
    <source>
        <dbReference type="Proteomes" id="UP001597058"/>
    </source>
</evidence>
<keyword evidence="3" id="KW-1185">Reference proteome</keyword>
<dbReference type="SMART" id="SM00347">
    <property type="entry name" value="HTH_MARR"/>
    <property type="match status" value="1"/>
</dbReference>
<accession>A0ABW3XX41</accession>
<dbReference type="EMBL" id="JBHTMM010000295">
    <property type="protein sequence ID" value="MFD1313854.1"/>
    <property type="molecule type" value="Genomic_DNA"/>
</dbReference>
<organism evidence="2 3">
    <name type="scientific">Streptomyces kaempferi</name>
    <dbReference type="NCBI Taxonomy" id="333725"/>
    <lineage>
        <taxon>Bacteria</taxon>
        <taxon>Bacillati</taxon>
        <taxon>Actinomycetota</taxon>
        <taxon>Actinomycetes</taxon>
        <taxon>Kitasatosporales</taxon>
        <taxon>Streptomycetaceae</taxon>
        <taxon>Streptomyces</taxon>
    </lineage>
</organism>
<dbReference type="Pfam" id="PF12802">
    <property type="entry name" value="MarR_2"/>
    <property type="match status" value="1"/>
</dbReference>
<dbReference type="RefSeq" id="WP_168525491.1">
    <property type="nucleotide sequence ID" value="NZ_JBHSKH010000039.1"/>
</dbReference>
<sequence length="140" mass="14930">MTDRTSRDTDQRQAPGLLRTLGRLHGELRARHGLSLLDYLILGALAEAASGSAPVAELTAFLGESGGRMSYVLRDMQASGLIERDRDERDRRAVKVTLTDTGRGLSADAEKTAQAIVRRHLVPGSVAAFGEPPAPASPTP</sequence>
<proteinExistence type="predicted"/>
<evidence type="ECO:0000259" key="1">
    <source>
        <dbReference type="PROSITE" id="PS50995"/>
    </source>
</evidence>
<dbReference type="PANTHER" id="PTHR33164">
    <property type="entry name" value="TRANSCRIPTIONAL REGULATOR, MARR FAMILY"/>
    <property type="match status" value="1"/>
</dbReference>
<evidence type="ECO:0000313" key="2">
    <source>
        <dbReference type="EMBL" id="MFD1313854.1"/>
    </source>
</evidence>
<dbReference type="InterPro" id="IPR036388">
    <property type="entry name" value="WH-like_DNA-bd_sf"/>
</dbReference>